<dbReference type="EMBL" id="DVMR01000076">
    <property type="protein sequence ID" value="HIU44617.1"/>
    <property type="molecule type" value="Genomic_DNA"/>
</dbReference>
<feature type="transmembrane region" description="Helical" evidence="8">
    <location>
        <begin position="156"/>
        <end position="178"/>
    </location>
</feature>
<dbReference type="SMART" id="SM00388">
    <property type="entry name" value="HisKA"/>
    <property type="match status" value="1"/>
</dbReference>
<protein>
    <recommendedName>
        <fullName evidence="3">histidine kinase</fullName>
        <ecNumber evidence="3">2.7.13.3</ecNumber>
    </recommendedName>
</protein>
<dbReference type="PANTHER" id="PTHR45453">
    <property type="entry name" value="PHOSPHATE REGULON SENSOR PROTEIN PHOR"/>
    <property type="match status" value="1"/>
</dbReference>
<dbReference type="SUPFAM" id="SSF55874">
    <property type="entry name" value="ATPase domain of HSP90 chaperone/DNA topoisomerase II/histidine kinase"/>
    <property type="match status" value="1"/>
</dbReference>
<dbReference type="GO" id="GO:0004721">
    <property type="term" value="F:phosphoprotein phosphatase activity"/>
    <property type="evidence" value="ECO:0007669"/>
    <property type="project" value="TreeGrafter"/>
</dbReference>
<dbReference type="Proteomes" id="UP000824073">
    <property type="component" value="Unassembled WGS sequence"/>
</dbReference>
<comment type="caution">
    <text evidence="10">The sequence shown here is derived from an EMBL/GenBank/DDBJ whole genome shotgun (WGS) entry which is preliminary data.</text>
</comment>
<reference evidence="10" key="2">
    <citation type="journal article" date="2021" name="PeerJ">
        <title>Extensive microbial diversity within the chicken gut microbiome revealed by metagenomics and culture.</title>
        <authorList>
            <person name="Gilroy R."/>
            <person name="Ravi A."/>
            <person name="Getino M."/>
            <person name="Pursley I."/>
            <person name="Horton D.L."/>
            <person name="Alikhan N.F."/>
            <person name="Baker D."/>
            <person name="Gharbi K."/>
            <person name="Hall N."/>
            <person name="Watson M."/>
            <person name="Adriaenssens E.M."/>
            <person name="Foster-Nyarko E."/>
            <person name="Jarju S."/>
            <person name="Secka A."/>
            <person name="Antonio M."/>
            <person name="Oren A."/>
            <person name="Chaudhuri R.R."/>
            <person name="La Ragione R."/>
            <person name="Hildebrand F."/>
            <person name="Pallen M.J."/>
        </authorList>
    </citation>
    <scope>NUCLEOTIDE SEQUENCE</scope>
    <source>
        <strain evidence="10">CHK191-8634</strain>
    </source>
</reference>
<evidence type="ECO:0000256" key="2">
    <source>
        <dbReference type="ARBA" id="ARBA00004370"/>
    </source>
</evidence>
<keyword evidence="8" id="KW-0472">Membrane</keyword>
<keyword evidence="6 10" id="KW-0418">Kinase</keyword>
<dbReference type="SUPFAM" id="SSF47384">
    <property type="entry name" value="Homodimeric domain of signal transducing histidine kinase"/>
    <property type="match status" value="1"/>
</dbReference>
<reference evidence="10" key="1">
    <citation type="submission" date="2020-10" db="EMBL/GenBank/DDBJ databases">
        <authorList>
            <person name="Gilroy R."/>
        </authorList>
    </citation>
    <scope>NUCLEOTIDE SEQUENCE</scope>
    <source>
        <strain evidence="10">CHK191-8634</strain>
    </source>
</reference>
<name>A0A9D1S2J5_9CLOT</name>
<evidence type="ECO:0000256" key="5">
    <source>
        <dbReference type="ARBA" id="ARBA00022679"/>
    </source>
</evidence>
<feature type="domain" description="Histidine kinase" evidence="9">
    <location>
        <begin position="199"/>
        <end position="347"/>
    </location>
</feature>
<accession>A0A9D1S2J5</accession>
<evidence type="ECO:0000259" key="9">
    <source>
        <dbReference type="PROSITE" id="PS50109"/>
    </source>
</evidence>
<feature type="non-terminal residue" evidence="10">
    <location>
        <position position="347"/>
    </location>
</feature>
<dbReference type="Pfam" id="PF00512">
    <property type="entry name" value="HisKA"/>
    <property type="match status" value="1"/>
</dbReference>
<evidence type="ECO:0000256" key="8">
    <source>
        <dbReference type="SAM" id="Phobius"/>
    </source>
</evidence>
<comment type="subcellular location">
    <subcellularLocation>
        <location evidence="2">Membrane</location>
    </subcellularLocation>
</comment>
<evidence type="ECO:0000256" key="3">
    <source>
        <dbReference type="ARBA" id="ARBA00012438"/>
    </source>
</evidence>
<dbReference type="CDD" id="cd00082">
    <property type="entry name" value="HisKA"/>
    <property type="match status" value="1"/>
</dbReference>
<proteinExistence type="predicted"/>
<dbReference type="InterPro" id="IPR005467">
    <property type="entry name" value="His_kinase_dom"/>
</dbReference>
<dbReference type="GO" id="GO:0000155">
    <property type="term" value="F:phosphorelay sensor kinase activity"/>
    <property type="evidence" value="ECO:0007669"/>
    <property type="project" value="InterPro"/>
</dbReference>
<gene>
    <name evidence="10" type="ORF">IAB67_10000</name>
</gene>
<keyword evidence="7" id="KW-0902">Two-component regulatory system</keyword>
<dbReference type="EC" id="2.7.13.3" evidence="3"/>
<comment type="catalytic activity">
    <reaction evidence="1">
        <text>ATP + protein L-histidine = ADP + protein N-phospho-L-histidine.</text>
        <dbReference type="EC" id="2.7.13.3"/>
    </reaction>
</comment>
<sequence>MIKKLQMRLIAVSMLSLLLVLIVIVGSINLFNFRRVAREADGILTFLSDHGGTFPSSGPPFEDWPGPRPMSPELPFESRYFSVELASDGSVVSTDTARIAAIDDETAADYALRAVRRGDEYGFAGDYRYYAQSDEQGGYHIIFLDCWRSLTNARDFLGTSCWVSLAGLLAVLLLVVLLSKRFVRPISESYEKQRRFITDAGHEIKTPITIIDADAQLLEMEIGDNEWLRDIQTQSRRLADLTSDLIYLARIEELQDQLPMIEFPFSDLVSELAQSFQALASAQGKSLAIDVEPMLTLRGDEKSLRQLVSILLDNALKYSDAGSDISVSLHQQERHLCLKVCNATHSI</sequence>
<evidence type="ECO:0000256" key="1">
    <source>
        <dbReference type="ARBA" id="ARBA00000085"/>
    </source>
</evidence>
<dbReference type="Pfam" id="PF02518">
    <property type="entry name" value="HATPase_c"/>
    <property type="match status" value="1"/>
</dbReference>
<dbReference type="InterPro" id="IPR003661">
    <property type="entry name" value="HisK_dim/P_dom"/>
</dbReference>
<dbReference type="PANTHER" id="PTHR45453:SF1">
    <property type="entry name" value="PHOSPHATE REGULON SENSOR PROTEIN PHOR"/>
    <property type="match status" value="1"/>
</dbReference>
<keyword evidence="8" id="KW-1133">Transmembrane helix</keyword>
<dbReference type="InterPro" id="IPR036097">
    <property type="entry name" value="HisK_dim/P_sf"/>
</dbReference>
<dbReference type="GO" id="GO:0005886">
    <property type="term" value="C:plasma membrane"/>
    <property type="evidence" value="ECO:0007669"/>
    <property type="project" value="TreeGrafter"/>
</dbReference>
<keyword evidence="8" id="KW-0812">Transmembrane</keyword>
<dbReference type="InterPro" id="IPR003594">
    <property type="entry name" value="HATPase_dom"/>
</dbReference>
<evidence type="ECO:0000313" key="10">
    <source>
        <dbReference type="EMBL" id="HIU44617.1"/>
    </source>
</evidence>
<dbReference type="Gene3D" id="1.10.287.130">
    <property type="match status" value="1"/>
</dbReference>
<evidence type="ECO:0000256" key="4">
    <source>
        <dbReference type="ARBA" id="ARBA00022553"/>
    </source>
</evidence>
<keyword evidence="5" id="KW-0808">Transferase</keyword>
<dbReference type="InterPro" id="IPR050351">
    <property type="entry name" value="BphY/WalK/GraS-like"/>
</dbReference>
<dbReference type="InterPro" id="IPR036890">
    <property type="entry name" value="HATPase_C_sf"/>
</dbReference>
<dbReference type="PROSITE" id="PS50109">
    <property type="entry name" value="HIS_KIN"/>
    <property type="match status" value="1"/>
</dbReference>
<evidence type="ECO:0000313" key="11">
    <source>
        <dbReference type="Proteomes" id="UP000824073"/>
    </source>
</evidence>
<dbReference type="Gene3D" id="3.30.565.10">
    <property type="entry name" value="Histidine kinase-like ATPase, C-terminal domain"/>
    <property type="match status" value="1"/>
</dbReference>
<evidence type="ECO:0000256" key="6">
    <source>
        <dbReference type="ARBA" id="ARBA00022777"/>
    </source>
</evidence>
<keyword evidence="4" id="KW-0597">Phosphoprotein</keyword>
<evidence type="ECO:0000256" key="7">
    <source>
        <dbReference type="ARBA" id="ARBA00023012"/>
    </source>
</evidence>
<dbReference type="AlphaFoldDB" id="A0A9D1S2J5"/>
<organism evidence="10 11">
    <name type="scientific">Candidatus Ventrousia excrementavium</name>
    <dbReference type="NCBI Taxonomy" id="2840961"/>
    <lineage>
        <taxon>Bacteria</taxon>
        <taxon>Bacillati</taxon>
        <taxon>Bacillota</taxon>
        <taxon>Clostridia</taxon>
        <taxon>Eubacteriales</taxon>
        <taxon>Clostridiaceae</taxon>
        <taxon>Clostridiaceae incertae sedis</taxon>
        <taxon>Candidatus Ventrousia</taxon>
    </lineage>
</organism>
<dbReference type="GO" id="GO:0016036">
    <property type="term" value="P:cellular response to phosphate starvation"/>
    <property type="evidence" value="ECO:0007669"/>
    <property type="project" value="TreeGrafter"/>
</dbReference>